<feature type="transmembrane region" description="Helical" evidence="13">
    <location>
        <begin position="141"/>
        <end position="161"/>
    </location>
</feature>
<keyword evidence="6" id="KW-0050">Antiport</keyword>
<evidence type="ECO:0000256" key="11">
    <source>
        <dbReference type="ARBA" id="ARBA00023136"/>
    </source>
</evidence>
<keyword evidence="9 13" id="KW-1133">Transmembrane helix</keyword>
<feature type="transmembrane region" description="Helical" evidence="13">
    <location>
        <begin position="347"/>
        <end position="366"/>
    </location>
</feature>
<dbReference type="InterPro" id="IPR048279">
    <property type="entry name" value="MdtK-like"/>
</dbReference>
<feature type="transmembrane region" description="Helical" evidence="13">
    <location>
        <begin position="387"/>
        <end position="406"/>
    </location>
</feature>
<keyword evidence="11 13" id="KW-0472">Membrane</keyword>
<evidence type="ECO:0000256" key="8">
    <source>
        <dbReference type="ARBA" id="ARBA00022692"/>
    </source>
</evidence>
<keyword evidence="7" id="KW-1003">Cell membrane</keyword>
<evidence type="ECO:0000256" key="10">
    <source>
        <dbReference type="ARBA" id="ARBA00023065"/>
    </source>
</evidence>
<dbReference type="PANTHER" id="PTHR43298">
    <property type="entry name" value="MULTIDRUG RESISTANCE PROTEIN NORM-RELATED"/>
    <property type="match status" value="1"/>
</dbReference>
<feature type="transmembrane region" description="Helical" evidence="13">
    <location>
        <begin position="412"/>
        <end position="434"/>
    </location>
</feature>
<evidence type="ECO:0000256" key="13">
    <source>
        <dbReference type="SAM" id="Phobius"/>
    </source>
</evidence>
<dbReference type="GO" id="GO:0042910">
    <property type="term" value="F:xenobiotic transmembrane transporter activity"/>
    <property type="evidence" value="ECO:0007669"/>
    <property type="project" value="InterPro"/>
</dbReference>
<keyword evidence="5" id="KW-0813">Transport</keyword>
<dbReference type="InterPro" id="IPR002528">
    <property type="entry name" value="MATE_fam"/>
</dbReference>
<evidence type="ECO:0000256" key="12">
    <source>
        <dbReference type="ARBA" id="ARBA00031636"/>
    </source>
</evidence>
<dbReference type="RefSeq" id="WP_212695237.1">
    <property type="nucleotide sequence ID" value="NZ_CP058649.1"/>
</dbReference>
<dbReference type="PANTHER" id="PTHR43298:SF2">
    <property type="entry name" value="FMN_FAD EXPORTER YEEO-RELATED"/>
    <property type="match status" value="1"/>
</dbReference>
<feature type="transmembrane region" description="Helical" evidence="13">
    <location>
        <begin position="282"/>
        <end position="304"/>
    </location>
</feature>
<evidence type="ECO:0000256" key="7">
    <source>
        <dbReference type="ARBA" id="ARBA00022475"/>
    </source>
</evidence>
<evidence type="ECO:0000256" key="1">
    <source>
        <dbReference type="ARBA" id="ARBA00003408"/>
    </source>
</evidence>
<gene>
    <name evidence="14" type="ORF">HZI73_20555</name>
</gene>
<evidence type="ECO:0000313" key="14">
    <source>
        <dbReference type="EMBL" id="QUI24546.1"/>
    </source>
</evidence>
<reference evidence="14" key="1">
    <citation type="submission" date="2020-07" db="EMBL/GenBank/DDBJ databases">
        <title>Vallitalea pronyensis genome.</title>
        <authorList>
            <person name="Postec A."/>
        </authorList>
    </citation>
    <scope>NUCLEOTIDE SEQUENCE</scope>
    <source>
        <strain evidence="14">FatNI3</strain>
    </source>
</reference>
<feature type="transmembrane region" description="Helical" evidence="13">
    <location>
        <begin position="316"/>
        <end position="335"/>
    </location>
</feature>
<feature type="transmembrane region" description="Helical" evidence="13">
    <location>
        <begin position="60"/>
        <end position="79"/>
    </location>
</feature>
<keyword evidence="15" id="KW-1185">Reference proteome</keyword>
<comment type="similarity">
    <text evidence="3">Belongs to the multi antimicrobial extrusion (MATE) (TC 2.A.66.1) family.</text>
</comment>
<dbReference type="GO" id="GO:0005886">
    <property type="term" value="C:plasma membrane"/>
    <property type="evidence" value="ECO:0007669"/>
    <property type="project" value="UniProtKB-SubCell"/>
</dbReference>
<keyword evidence="8 13" id="KW-0812">Transmembrane</keyword>
<dbReference type="Proteomes" id="UP000683246">
    <property type="component" value="Chromosome"/>
</dbReference>
<dbReference type="NCBIfam" id="TIGR00797">
    <property type="entry name" value="matE"/>
    <property type="match status" value="1"/>
</dbReference>
<sequence length="442" mass="48431">MKNNIDVTKGVIWKQVIIFFIPIVIGGFFQHLYAIVDAIIVGKGLGTLELSAVGGSASKLIVMITNFFIGVSSGITAYVSRYYGKKDFKMLKSITFNGVIMFAVLGILLSAIGIVFSNRFLNLLQTPVETMDLSNTYLKTYLFGIVFSILYNAFAGILRALGDSKRPLYVLIFCSFLNIVLDILFALVLRMGVFGVAFATVISQTISAIILARIIVKEINISMKQKVNIDFRIMRDIGAIGIPAGLQSMMFSLSNMVVQGAVNTFGAVSVAAWTVYVRVDSIVDILVTSLGNTVITFVGQNYGADKLHRVKQSVKQIMVISYVIVAAVIVAFMLTRYSLFSLFTNDIAVTNISISLIFVIMPMYLLTIPQQVFSQALRGLGKSFIPMILTLVGVVGTRLLWVNFVLPIKPSLTLLGACYPASALLMSIIFAVYYKRVLAKIA</sequence>
<dbReference type="InterPro" id="IPR050222">
    <property type="entry name" value="MATE_MdtK"/>
</dbReference>
<evidence type="ECO:0000256" key="4">
    <source>
        <dbReference type="ARBA" id="ARBA00020268"/>
    </source>
</evidence>
<dbReference type="Pfam" id="PF01554">
    <property type="entry name" value="MatE"/>
    <property type="match status" value="2"/>
</dbReference>
<name>A0A8J8MN75_9FIRM</name>
<evidence type="ECO:0000256" key="6">
    <source>
        <dbReference type="ARBA" id="ARBA00022449"/>
    </source>
</evidence>
<evidence type="ECO:0000256" key="3">
    <source>
        <dbReference type="ARBA" id="ARBA00010199"/>
    </source>
</evidence>
<feature type="transmembrane region" description="Helical" evidence="13">
    <location>
        <begin position="168"/>
        <end position="188"/>
    </location>
</feature>
<dbReference type="GO" id="GO:0015297">
    <property type="term" value="F:antiporter activity"/>
    <property type="evidence" value="ECO:0007669"/>
    <property type="project" value="UniProtKB-KW"/>
</dbReference>
<evidence type="ECO:0000256" key="5">
    <source>
        <dbReference type="ARBA" id="ARBA00022448"/>
    </source>
</evidence>
<dbReference type="AlphaFoldDB" id="A0A8J8MN75"/>
<organism evidence="14 15">
    <name type="scientific">Vallitalea pronyensis</name>
    <dbReference type="NCBI Taxonomy" id="1348613"/>
    <lineage>
        <taxon>Bacteria</taxon>
        <taxon>Bacillati</taxon>
        <taxon>Bacillota</taxon>
        <taxon>Clostridia</taxon>
        <taxon>Lachnospirales</taxon>
        <taxon>Vallitaleaceae</taxon>
        <taxon>Vallitalea</taxon>
    </lineage>
</organism>
<dbReference type="PIRSF" id="PIRSF006603">
    <property type="entry name" value="DinF"/>
    <property type="match status" value="1"/>
</dbReference>
<protein>
    <recommendedName>
        <fullName evidence="4">Probable multidrug resistance protein NorM</fullName>
    </recommendedName>
    <alternativeName>
        <fullName evidence="12">Multidrug-efflux transporter</fullName>
    </alternativeName>
</protein>
<dbReference type="EMBL" id="CP058649">
    <property type="protein sequence ID" value="QUI24546.1"/>
    <property type="molecule type" value="Genomic_DNA"/>
</dbReference>
<comment type="function">
    <text evidence="1">Multidrug efflux pump.</text>
</comment>
<dbReference type="KEGG" id="vpy:HZI73_20555"/>
<dbReference type="CDD" id="cd13138">
    <property type="entry name" value="MATE_yoeA_like"/>
    <property type="match status" value="1"/>
</dbReference>
<feature type="transmembrane region" description="Helical" evidence="13">
    <location>
        <begin position="99"/>
        <end position="121"/>
    </location>
</feature>
<comment type="subcellular location">
    <subcellularLocation>
        <location evidence="2">Cell membrane</location>
        <topology evidence="2">Multi-pass membrane protein</topology>
    </subcellularLocation>
</comment>
<dbReference type="GO" id="GO:0006811">
    <property type="term" value="P:monoatomic ion transport"/>
    <property type="evidence" value="ECO:0007669"/>
    <property type="project" value="UniProtKB-KW"/>
</dbReference>
<evidence type="ECO:0000256" key="9">
    <source>
        <dbReference type="ARBA" id="ARBA00022989"/>
    </source>
</evidence>
<evidence type="ECO:0000256" key="2">
    <source>
        <dbReference type="ARBA" id="ARBA00004651"/>
    </source>
</evidence>
<evidence type="ECO:0000313" key="15">
    <source>
        <dbReference type="Proteomes" id="UP000683246"/>
    </source>
</evidence>
<proteinExistence type="inferred from homology"/>
<feature type="transmembrane region" description="Helical" evidence="13">
    <location>
        <begin position="12"/>
        <end position="40"/>
    </location>
</feature>
<accession>A0A8J8MN75</accession>
<keyword evidence="10" id="KW-0406">Ion transport</keyword>
<feature type="transmembrane region" description="Helical" evidence="13">
    <location>
        <begin position="194"/>
        <end position="216"/>
    </location>
</feature>